<sequence>MERAQMTSSRSSGRKAAAATEQGGKAAATSQGGKLLPPQGPVDVPRLPAKPTAATPDEAARDGRRVADDQTESNWADSAKPQPRAKNARSSIL</sequence>
<dbReference type="eggNOG" id="ENOG50302PD">
    <property type="taxonomic scope" value="Bacteria"/>
</dbReference>
<dbReference type="HOGENOM" id="CLU_178289_0_0_4"/>
<gene>
    <name evidence="2" type="ORF">AXXA_24565</name>
</gene>
<proteinExistence type="predicted"/>
<feature type="region of interest" description="Disordered" evidence="1">
    <location>
        <begin position="1"/>
        <end position="93"/>
    </location>
</feature>
<dbReference type="PATRIC" id="fig|1003200.3.peg.4864"/>
<dbReference type="AlphaFoldDB" id="F7T7H1"/>
<name>F7T7H1_9BURK</name>
<evidence type="ECO:0000313" key="3">
    <source>
        <dbReference type="Proteomes" id="UP000004853"/>
    </source>
</evidence>
<evidence type="ECO:0000313" key="2">
    <source>
        <dbReference type="EMBL" id="EGP43722.1"/>
    </source>
</evidence>
<feature type="compositionally biased region" description="Basic and acidic residues" evidence="1">
    <location>
        <begin position="58"/>
        <end position="68"/>
    </location>
</feature>
<accession>F7T7H1</accession>
<dbReference type="Proteomes" id="UP000004853">
    <property type="component" value="Unassembled WGS sequence"/>
</dbReference>
<dbReference type="EMBL" id="AFRQ01000111">
    <property type="protein sequence ID" value="EGP43722.1"/>
    <property type="molecule type" value="Genomic_DNA"/>
</dbReference>
<organism evidence="2 3">
    <name type="scientific">Achromobacter insuavis AXX-A</name>
    <dbReference type="NCBI Taxonomy" id="1003200"/>
    <lineage>
        <taxon>Bacteria</taxon>
        <taxon>Pseudomonadati</taxon>
        <taxon>Pseudomonadota</taxon>
        <taxon>Betaproteobacteria</taxon>
        <taxon>Burkholderiales</taxon>
        <taxon>Alcaligenaceae</taxon>
        <taxon>Achromobacter</taxon>
    </lineage>
</organism>
<protein>
    <submittedName>
        <fullName evidence="2">Uncharacterized protein</fullName>
    </submittedName>
</protein>
<evidence type="ECO:0000256" key="1">
    <source>
        <dbReference type="SAM" id="MobiDB-lite"/>
    </source>
</evidence>
<feature type="compositionally biased region" description="Low complexity" evidence="1">
    <location>
        <begin position="8"/>
        <end position="29"/>
    </location>
</feature>
<comment type="caution">
    <text evidence="2">The sequence shown here is derived from an EMBL/GenBank/DDBJ whole genome shotgun (WGS) entry which is preliminary data.</text>
</comment>
<reference evidence="2 3" key="1">
    <citation type="submission" date="2011-06" db="EMBL/GenBank/DDBJ databases">
        <authorList>
            <person name="Bador J."/>
            <person name="Amoureux L."/>
            <person name="Neuwirth C."/>
        </authorList>
    </citation>
    <scope>NUCLEOTIDE SEQUENCE [LARGE SCALE GENOMIC DNA]</scope>
    <source>
        <strain evidence="2 3">AXX-A</strain>
    </source>
</reference>